<feature type="compositionally biased region" description="Low complexity" evidence="1">
    <location>
        <begin position="109"/>
        <end position="122"/>
    </location>
</feature>
<evidence type="ECO:0000313" key="2">
    <source>
        <dbReference type="EMBL" id="TBT97447.1"/>
    </source>
</evidence>
<evidence type="ECO:0000313" key="3">
    <source>
        <dbReference type="Proteomes" id="UP000293045"/>
    </source>
</evidence>
<organism evidence="2 3">
    <name type="scientific">Hamiltosporidium magnivora</name>
    <dbReference type="NCBI Taxonomy" id="148818"/>
    <lineage>
        <taxon>Eukaryota</taxon>
        <taxon>Fungi</taxon>
        <taxon>Fungi incertae sedis</taxon>
        <taxon>Microsporidia</taxon>
        <taxon>Dubosqiidae</taxon>
        <taxon>Hamiltosporidium</taxon>
    </lineage>
</organism>
<feature type="region of interest" description="Disordered" evidence="1">
    <location>
        <begin position="105"/>
        <end position="155"/>
    </location>
</feature>
<dbReference type="Proteomes" id="UP000293045">
    <property type="component" value="Unassembled WGS sequence"/>
</dbReference>
<sequence length="155" mass="17489">IRKRDIDILKNNKNLKTLRISCEIIDYDTISSIKKNDFSNTMIIFENPVRAKRSVEINNYLDSEKKNISSETLKNNKIKAANDADQVNKGESGIQKCELHPLENSLSYSSHTTTTHPPQSQTCSNMQNSGLDTLRSPNKPLPCSVEVSRASHRTK</sequence>
<feature type="non-terminal residue" evidence="2">
    <location>
        <position position="1"/>
    </location>
</feature>
<dbReference type="EMBL" id="PIXR01002942">
    <property type="protein sequence ID" value="TBT97447.1"/>
    <property type="molecule type" value="Genomic_DNA"/>
</dbReference>
<proteinExistence type="predicted"/>
<dbReference type="VEuPathDB" id="MicrosporidiaDB:CWI36_2022p0010"/>
<reference evidence="2 3" key="1">
    <citation type="submission" date="2017-12" db="EMBL/GenBank/DDBJ databases">
        <authorList>
            <person name="Pombert J.-F."/>
            <person name="Haag K.L."/>
            <person name="Ebert D."/>
        </authorList>
    </citation>
    <scope>NUCLEOTIDE SEQUENCE [LARGE SCALE GENOMIC DNA]</scope>
    <source>
        <strain evidence="2">IL-BN-2</strain>
    </source>
</reference>
<evidence type="ECO:0000256" key="1">
    <source>
        <dbReference type="SAM" id="MobiDB-lite"/>
    </source>
</evidence>
<accession>A0A4Q9KRU4</accession>
<dbReference type="VEuPathDB" id="MicrosporidiaDB:CWI39_2942p0010"/>
<protein>
    <submittedName>
        <fullName evidence="2">Uncharacterized protein</fullName>
    </submittedName>
</protein>
<gene>
    <name evidence="2" type="ORF">CWI39_2942p0010</name>
</gene>
<comment type="caution">
    <text evidence="2">The sequence shown here is derived from an EMBL/GenBank/DDBJ whole genome shotgun (WGS) entry which is preliminary data.</text>
</comment>
<dbReference type="AlphaFoldDB" id="A0A4Q9KRU4"/>
<name>A0A4Q9KRU4_9MICR</name>